<accession>A0ABV5TXA3</accession>
<evidence type="ECO:0000256" key="1">
    <source>
        <dbReference type="SAM" id="MobiDB-lite"/>
    </source>
</evidence>
<organism evidence="2 3">
    <name type="scientific">Amycolatopsis plumensis</name>
    <dbReference type="NCBI Taxonomy" id="236508"/>
    <lineage>
        <taxon>Bacteria</taxon>
        <taxon>Bacillati</taxon>
        <taxon>Actinomycetota</taxon>
        <taxon>Actinomycetes</taxon>
        <taxon>Pseudonocardiales</taxon>
        <taxon>Pseudonocardiaceae</taxon>
        <taxon>Amycolatopsis</taxon>
    </lineage>
</organism>
<evidence type="ECO:0000313" key="3">
    <source>
        <dbReference type="Proteomes" id="UP001589535"/>
    </source>
</evidence>
<keyword evidence="3" id="KW-1185">Reference proteome</keyword>
<dbReference type="Proteomes" id="UP001589535">
    <property type="component" value="Unassembled WGS sequence"/>
</dbReference>
<evidence type="ECO:0000313" key="2">
    <source>
        <dbReference type="EMBL" id="MFB9683743.1"/>
    </source>
</evidence>
<sequence length="99" mass="10873">MPDRITRAADGFAELVLADPAWVRAEFEAIVAANFGPPPPPVPAARRRRGRPRPPAAVGVPRRRPGARLLAAKCPRRERAPPRPRTAKRTNTDERGVMP</sequence>
<reference evidence="2 3" key="1">
    <citation type="submission" date="2024-09" db="EMBL/GenBank/DDBJ databases">
        <authorList>
            <person name="Sun Q."/>
            <person name="Mori K."/>
        </authorList>
    </citation>
    <scope>NUCLEOTIDE SEQUENCE [LARGE SCALE GENOMIC DNA]</scope>
    <source>
        <strain evidence="2 3">JCM 13852</strain>
    </source>
</reference>
<feature type="region of interest" description="Disordered" evidence="1">
    <location>
        <begin position="33"/>
        <end position="99"/>
    </location>
</feature>
<dbReference type="RefSeq" id="WP_378190009.1">
    <property type="nucleotide sequence ID" value="NZ_JBHMBK010000003.1"/>
</dbReference>
<feature type="compositionally biased region" description="Basic and acidic residues" evidence="1">
    <location>
        <begin position="90"/>
        <end position="99"/>
    </location>
</feature>
<proteinExistence type="predicted"/>
<gene>
    <name evidence="2" type="ORF">ACFFTO_06055</name>
</gene>
<protein>
    <submittedName>
        <fullName evidence="2">Uncharacterized protein</fullName>
    </submittedName>
</protein>
<name>A0ABV5TXA3_9PSEU</name>
<dbReference type="EMBL" id="JBHMBK010000003">
    <property type="protein sequence ID" value="MFB9683743.1"/>
    <property type="molecule type" value="Genomic_DNA"/>
</dbReference>
<comment type="caution">
    <text evidence="2">The sequence shown here is derived from an EMBL/GenBank/DDBJ whole genome shotgun (WGS) entry which is preliminary data.</text>
</comment>